<feature type="compositionally biased region" description="Low complexity" evidence="1">
    <location>
        <begin position="166"/>
        <end position="190"/>
    </location>
</feature>
<proteinExistence type="predicted"/>
<evidence type="ECO:0000256" key="2">
    <source>
        <dbReference type="SAM" id="Phobius"/>
    </source>
</evidence>
<keyword evidence="4" id="KW-1185">Reference proteome</keyword>
<keyword evidence="2" id="KW-0472">Membrane</keyword>
<dbReference type="EMBL" id="OX459939">
    <property type="protein sequence ID" value="CAI9169877.1"/>
    <property type="molecule type" value="Genomic_DNA"/>
</dbReference>
<protein>
    <submittedName>
        <fullName evidence="3">Uncharacterized protein</fullName>
    </submittedName>
</protein>
<reference evidence="3" key="1">
    <citation type="submission" date="2023-04" db="EMBL/GenBank/DDBJ databases">
        <authorList>
            <consortium name="ELIXIR-Norway"/>
        </authorList>
    </citation>
    <scope>NUCLEOTIDE SEQUENCE [LARGE SCALE GENOMIC DNA]</scope>
</reference>
<sequence length="392" mass="41994">MPGMSCRFGSSSSKGLTGRGQTTAHFNLVEVFKTHCCQSWCFPKAPLRLNAWQAKPRASTRAGACLRVPAPSRESSFPMRWPPAGVPNGWADTGVTQSSGSRARKGPVWPGRLLLPASAQIAASGTSHRVSCCTLSSAPPEEGEDHQCSLLVQPQVLGGAAHPQQSWSDSGSHPHSSSGQVQAQGQGAFQPSPAPQTPLQKPVSRQALVGRQVLGRSRSLGTTARGDKILTQPWSSPEEQQPPSPGTRPVTHASSVITVFGPEMHRSTLEKLTLHSCPVLKRTFLGHVPPRTGSSLTHPGDSCKDKFKATWWESAKEASRRCLKRGSTMGPSYQDPEVTPGYSPVSFVKLGVEQTFLLSWGLCTSSLIVIMTLVNLTIIFYKESSISSLGVV</sequence>
<keyword evidence="2" id="KW-0812">Transmembrane</keyword>
<organism evidence="3 4">
    <name type="scientific">Rangifer tarandus platyrhynchus</name>
    <name type="common">Svalbard reindeer</name>
    <dbReference type="NCBI Taxonomy" id="3082113"/>
    <lineage>
        <taxon>Eukaryota</taxon>
        <taxon>Metazoa</taxon>
        <taxon>Chordata</taxon>
        <taxon>Craniata</taxon>
        <taxon>Vertebrata</taxon>
        <taxon>Euteleostomi</taxon>
        <taxon>Mammalia</taxon>
        <taxon>Eutheria</taxon>
        <taxon>Laurasiatheria</taxon>
        <taxon>Artiodactyla</taxon>
        <taxon>Ruminantia</taxon>
        <taxon>Pecora</taxon>
        <taxon>Cervidae</taxon>
        <taxon>Odocoileinae</taxon>
        <taxon>Rangifer</taxon>
    </lineage>
</organism>
<feature type="transmembrane region" description="Helical" evidence="2">
    <location>
        <begin position="357"/>
        <end position="381"/>
    </location>
</feature>
<name>A0ABN8Z7I7_RANTA</name>
<keyword evidence="2" id="KW-1133">Transmembrane helix</keyword>
<evidence type="ECO:0000313" key="3">
    <source>
        <dbReference type="EMBL" id="CAI9169877.1"/>
    </source>
</evidence>
<dbReference type="Proteomes" id="UP001176941">
    <property type="component" value="Chromosome 3"/>
</dbReference>
<accession>A0ABN8Z7I7</accession>
<gene>
    <name evidence="3" type="ORF">MRATA1EN1_LOCUS18839</name>
</gene>
<evidence type="ECO:0000313" key="4">
    <source>
        <dbReference type="Proteomes" id="UP001176941"/>
    </source>
</evidence>
<evidence type="ECO:0000256" key="1">
    <source>
        <dbReference type="SAM" id="MobiDB-lite"/>
    </source>
</evidence>
<feature type="region of interest" description="Disordered" evidence="1">
    <location>
        <begin position="159"/>
        <end position="251"/>
    </location>
</feature>